<sequence length="167" mass="18615">MSTDPEPYNPRNFYDHEMAGRDALPGRYGGWEDVSVAGENGLEISAEQRRDGSYLSPYRMDHIAELHSGRAAARKLGKSVFPEDWSDEKIFTAAQAVAADPSSRWSRGEDDFSGEPGTLFNPWHRLPDVEWSIPARFRVDGHYEGLALRVVVEPYGEGIISAYPLGS</sequence>
<feature type="domain" description="Bacterial EndoU nuclease" evidence="1">
    <location>
        <begin position="72"/>
        <end position="165"/>
    </location>
</feature>
<dbReference type="RefSeq" id="WP_141760801.1">
    <property type="nucleotide sequence ID" value="NZ_JBHVRE010000005.1"/>
</dbReference>
<keyword evidence="3" id="KW-1185">Reference proteome</keyword>
<accession>A0ABW6DRR2</accession>
<dbReference type="Proteomes" id="UP001598300">
    <property type="component" value="Unassembled WGS sequence"/>
</dbReference>
<evidence type="ECO:0000313" key="2">
    <source>
        <dbReference type="EMBL" id="MFD3955283.1"/>
    </source>
</evidence>
<organism evidence="2 3">
    <name type="scientific">Streptomyces bacillaris</name>
    <dbReference type="NCBI Taxonomy" id="68179"/>
    <lineage>
        <taxon>Bacteria</taxon>
        <taxon>Bacillati</taxon>
        <taxon>Actinomycetota</taxon>
        <taxon>Actinomycetes</taxon>
        <taxon>Kitasatosporales</taxon>
        <taxon>Streptomycetaceae</taxon>
        <taxon>Streptomyces</taxon>
    </lineage>
</organism>
<proteinExistence type="predicted"/>
<gene>
    <name evidence="2" type="ORF">ACFWR3_04250</name>
</gene>
<evidence type="ECO:0000259" key="1">
    <source>
        <dbReference type="Pfam" id="PF14436"/>
    </source>
</evidence>
<comment type="caution">
    <text evidence="2">The sequence shown here is derived from an EMBL/GenBank/DDBJ whole genome shotgun (WGS) entry which is preliminary data.</text>
</comment>
<dbReference type="InterPro" id="IPR029501">
    <property type="entry name" value="EndoU_bac"/>
</dbReference>
<name>A0ABW6DRR2_9ACTN</name>
<evidence type="ECO:0000313" key="3">
    <source>
        <dbReference type="Proteomes" id="UP001598300"/>
    </source>
</evidence>
<dbReference type="Pfam" id="PF14436">
    <property type="entry name" value="EndoU_bacteria"/>
    <property type="match status" value="1"/>
</dbReference>
<protein>
    <submittedName>
        <fullName evidence="2">EndoU domain-containing protein</fullName>
    </submittedName>
</protein>
<reference evidence="2 3" key="1">
    <citation type="submission" date="2024-09" db="EMBL/GenBank/DDBJ databases">
        <title>The Natural Products Discovery Center: Release of the First 8490 Sequenced Strains for Exploring Actinobacteria Biosynthetic Diversity.</title>
        <authorList>
            <person name="Kalkreuter E."/>
            <person name="Kautsar S.A."/>
            <person name="Yang D."/>
            <person name="Bader C.D."/>
            <person name="Teijaro C.N."/>
            <person name="Fluegel L."/>
            <person name="Davis C.M."/>
            <person name="Simpson J.R."/>
            <person name="Lauterbach L."/>
            <person name="Steele A.D."/>
            <person name="Gui C."/>
            <person name="Meng S."/>
            <person name="Li G."/>
            <person name="Viehrig K."/>
            <person name="Ye F."/>
            <person name="Su P."/>
            <person name="Kiefer A.F."/>
            <person name="Nichols A."/>
            <person name="Cepeda A.J."/>
            <person name="Yan W."/>
            <person name="Fan B."/>
            <person name="Jiang Y."/>
            <person name="Adhikari A."/>
            <person name="Zheng C.-J."/>
            <person name="Schuster L."/>
            <person name="Cowan T.M."/>
            <person name="Smanski M.J."/>
            <person name="Chevrette M.G."/>
            <person name="De Carvalho L.P.S."/>
            <person name="Shen B."/>
        </authorList>
    </citation>
    <scope>NUCLEOTIDE SEQUENCE [LARGE SCALE GENOMIC DNA]</scope>
    <source>
        <strain evidence="2 3">NPDC058584</strain>
    </source>
</reference>
<dbReference type="EMBL" id="JBHXPM010000003">
    <property type="protein sequence ID" value="MFD3955283.1"/>
    <property type="molecule type" value="Genomic_DNA"/>
</dbReference>